<name>A0AAW0NU53_9GOBI</name>
<feature type="compositionally biased region" description="Pro residues" evidence="1">
    <location>
        <begin position="475"/>
        <end position="486"/>
    </location>
</feature>
<feature type="compositionally biased region" description="Polar residues" evidence="1">
    <location>
        <begin position="412"/>
        <end position="424"/>
    </location>
</feature>
<reference evidence="3" key="1">
    <citation type="submission" date="2024-04" db="EMBL/GenBank/DDBJ databases">
        <title>Salinicola lusitanus LLJ914,a marine bacterium isolated from the Okinawa Trough.</title>
        <authorList>
            <person name="Li J."/>
        </authorList>
    </citation>
    <scope>NUCLEOTIDE SEQUENCE [LARGE SCALE GENOMIC DNA]</scope>
</reference>
<feature type="region of interest" description="Disordered" evidence="1">
    <location>
        <begin position="595"/>
        <end position="619"/>
    </location>
</feature>
<keyword evidence="3" id="KW-1185">Reference proteome</keyword>
<evidence type="ECO:0000313" key="3">
    <source>
        <dbReference type="Proteomes" id="UP001460270"/>
    </source>
</evidence>
<dbReference type="Proteomes" id="UP001460270">
    <property type="component" value="Unassembled WGS sequence"/>
</dbReference>
<proteinExistence type="predicted"/>
<organism evidence="2 3">
    <name type="scientific">Mugilogobius chulae</name>
    <name type="common">yellowstripe goby</name>
    <dbReference type="NCBI Taxonomy" id="88201"/>
    <lineage>
        <taxon>Eukaryota</taxon>
        <taxon>Metazoa</taxon>
        <taxon>Chordata</taxon>
        <taxon>Craniata</taxon>
        <taxon>Vertebrata</taxon>
        <taxon>Euteleostomi</taxon>
        <taxon>Actinopterygii</taxon>
        <taxon>Neopterygii</taxon>
        <taxon>Teleostei</taxon>
        <taxon>Neoteleostei</taxon>
        <taxon>Acanthomorphata</taxon>
        <taxon>Gobiaria</taxon>
        <taxon>Gobiiformes</taxon>
        <taxon>Gobioidei</taxon>
        <taxon>Gobiidae</taxon>
        <taxon>Gobionellinae</taxon>
        <taxon>Mugilogobius</taxon>
    </lineage>
</organism>
<feature type="compositionally biased region" description="Low complexity" evidence="1">
    <location>
        <begin position="425"/>
        <end position="474"/>
    </location>
</feature>
<feature type="compositionally biased region" description="Low complexity" evidence="1">
    <location>
        <begin position="596"/>
        <end position="609"/>
    </location>
</feature>
<evidence type="ECO:0000313" key="2">
    <source>
        <dbReference type="EMBL" id="KAK7904431.1"/>
    </source>
</evidence>
<feature type="region of interest" description="Disordered" evidence="1">
    <location>
        <begin position="754"/>
        <end position="812"/>
    </location>
</feature>
<gene>
    <name evidence="2" type="ORF">WMY93_017038</name>
</gene>
<feature type="region of interest" description="Disordered" evidence="1">
    <location>
        <begin position="412"/>
        <end position="553"/>
    </location>
</feature>
<dbReference type="AlphaFoldDB" id="A0AAW0NU53"/>
<feature type="compositionally biased region" description="Polar residues" evidence="1">
    <location>
        <begin position="509"/>
        <end position="530"/>
    </location>
</feature>
<protein>
    <submittedName>
        <fullName evidence="2">Uncharacterized protein</fullName>
    </submittedName>
</protein>
<dbReference type="EMBL" id="JBBPFD010000012">
    <property type="protein sequence ID" value="KAK7904431.1"/>
    <property type="molecule type" value="Genomic_DNA"/>
</dbReference>
<feature type="compositionally biased region" description="Low complexity" evidence="1">
    <location>
        <begin position="531"/>
        <end position="545"/>
    </location>
</feature>
<feature type="compositionally biased region" description="Low complexity" evidence="1">
    <location>
        <begin position="771"/>
        <end position="789"/>
    </location>
</feature>
<accession>A0AAW0NU53</accession>
<comment type="caution">
    <text evidence="2">The sequence shown here is derived from an EMBL/GenBank/DDBJ whole genome shotgun (WGS) entry which is preliminary data.</text>
</comment>
<feature type="region of interest" description="Disordered" evidence="1">
    <location>
        <begin position="657"/>
        <end position="677"/>
    </location>
</feature>
<sequence length="842" mass="89539">MAAAYRVVVSSVSCYNSVVVDRRAHSHAVHYCPGPCGALSQGLDCTLAHRGTCSELLVAPEMTYTDANNTSVQSRNISQHLSNHGKSISIDSGYSSGLERAGSSGNLSIGEDASTLRSKKASSGSVGNLSGSLKDITEEAINLASGKLKEFSFDKLRLSSSNHVTFRKGRKVRPDSFSRRSADLEIIYGHFSSTVTSNGTANGMTNGLSTPTDENVPPFGLSKTLEEAKQKASSSSVSAITKANGGSTGSLSSISSLDQSISTITSLYRSTMGEENLIARLLEKTRAEAGSGGGEDIRACLDILLKCSEDLKKCTDIIKQCIRRKAGGSHEDGGASPDSVYRAMMTRLSSYLKRLPLDLEGISSGQGHSELAELVNSLHSLQQSPFSPIFGNEQPPRYEDVVQSPPIAKKSYISSSLKPESNGKSPLSSPSRTPTLNGLQHSSSLSQHTLTVPSVTYSSSSPSSSPSHSPLRTSPTPPYTHTPPVSPMEALYIEEEDPPEQIIEIPPKKSNNVNGSVANQQFHLSNNLNVSPSYSPSWPSSSVPPNLATPQPVTHRNEDIDKLLMDLENLSQSMSNPPLPAKTRKRDKLNNDAFNQPKPTQFQFQKPVPLNGPRSKSPVPVALPLVESKQGGAGEEEDGALLMRILESIESFAQELVDSGAGSTGSAERSSGKEREVMRLLQDTLASTSRSSTPLENVLLAPTVPTVLSSEIPPAIPPKQSHSTIILPEIVPEPLPSPKIVPMPTPEPILQVTEEPKVPPVSEPLPKSVDSTPASLHSSTSSAEPACAPAAPPPVSLATAQKPGSEVSDESVLVNDSGSTLLIQQTPEVIRMNYPVPMFAFT</sequence>
<evidence type="ECO:0000256" key="1">
    <source>
        <dbReference type="SAM" id="MobiDB-lite"/>
    </source>
</evidence>